<keyword evidence="4 12" id="KW-0812">Transmembrane</keyword>
<dbReference type="GO" id="GO:0005743">
    <property type="term" value="C:mitochondrial inner membrane"/>
    <property type="evidence" value="ECO:0007669"/>
    <property type="project" value="UniProtKB-SubCell"/>
</dbReference>
<evidence type="ECO:0000256" key="5">
    <source>
        <dbReference type="ARBA" id="ARBA00022792"/>
    </source>
</evidence>
<keyword evidence="3" id="KW-0813">Transport</keyword>
<dbReference type="GO" id="GO:0048039">
    <property type="term" value="F:ubiquinone binding"/>
    <property type="evidence" value="ECO:0007669"/>
    <property type="project" value="TreeGrafter"/>
</dbReference>
<feature type="transmembrane region" description="Helical" evidence="12">
    <location>
        <begin position="97"/>
        <end position="120"/>
    </location>
</feature>
<evidence type="ECO:0000256" key="9">
    <source>
        <dbReference type="ARBA" id="ARBA00023136"/>
    </source>
</evidence>
<dbReference type="PANTHER" id="PTHR13337:SF2">
    <property type="entry name" value="SUCCINATE DEHYDROGENASE [UBIQUINONE] CYTOCHROME B SMALL SUBUNIT, MITOCHONDRIAL"/>
    <property type="match status" value="1"/>
</dbReference>
<dbReference type="PANTHER" id="PTHR13337">
    <property type="entry name" value="SUCCINATE DEHYDROGENASE"/>
    <property type="match status" value="1"/>
</dbReference>
<dbReference type="STRING" id="1890364.A0A2P6NUB3"/>
<protein>
    <recommendedName>
        <fullName evidence="12">Succinate dehydrogenase [ubiquinone] cytochrome b small subunit</fullName>
    </recommendedName>
</protein>
<dbReference type="GO" id="GO:0020037">
    <property type="term" value="F:heme binding"/>
    <property type="evidence" value="ECO:0007669"/>
    <property type="project" value="TreeGrafter"/>
</dbReference>
<feature type="transmembrane region" description="Helical" evidence="12">
    <location>
        <begin position="155"/>
        <end position="174"/>
    </location>
</feature>
<evidence type="ECO:0000256" key="1">
    <source>
        <dbReference type="ARBA" id="ARBA00004448"/>
    </source>
</evidence>
<keyword evidence="11" id="KW-0479">Metal-binding</keyword>
<accession>A0A2P6NUB3</accession>
<dbReference type="Gene3D" id="1.20.1300.10">
    <property type="entry name" value="Fumarate reductase/succinate dehydrogenase, transmembrane subunit"/>
    <property type="match status" value="1"/>
</dbReference>
<evidence type="ECO:0000256" key="12">
    <source>
        <dbReference type="RuleBase" id="RU364031"/>
    </source>
</evidence>
<organism evidence="13 14">
    <name type="scientific">Planoprotostelium fungivorum</name>
    <dbReference type="NCBI Taxonomy" id="1890364"/>
    <lineage>
        <taxon>Eukaryota</taxon>
        <taxon>Amoebozoa</taxon>
        <taxon>Evosea</taxon>
        <taxon>Variosea</taxon>
        <taxon>Cavosteliida</taxon>
        <taxon>Cavosteliaceae</taxon>
        <taxon>Planoprotostelium</taxon>
    </lineage>
</organism>
<evidence type="ECO:0000256" key="2">
    <source>
        <dbReference type="ARBA" id="ARBA00007294"/>
    </source>
</evidence>
<proteinExistence type="inferred from homology"/>
<evidence type="ECO:0000313" key="13">
    <source>
        <dbReference type="EMBL" id="PRP87510.1"/>
    </source>
</evidence>
<dbReference type="SUPFAM" id="SSF81343">
    <property type="entry name" value="Fumarate reductase respiratory complex transmembrane subunits"/>
    <property type="match status" value="1"/>
</dbReference>
<evidence type="ECO:0000256" key="11">
    <source>
        <dbReference type="PIRSR" id="PIRSR607992-2"/>
    </source>
</evidence>
<dbReference type="GO" id="GO:0046872">
    <property type="term" value="F:metal ion binding"/>
    <property type="evidence" value="ECO:0007669"/>
    <property type="project" value="UniProtKB-KW"/>
</dbReference>
<keyword evidence="14" id="KW-1185">Reference proteome</keyword>
<keyword evidence="5 12" id="KW-0999">Mitochondrion inner membrane</keyword>
<keyword evidence="6 12" id="KW-0809">Transit peptide</keyword>
<dbReference type="GO" id="GO:0006121">
    <property type="term" value="P:mitochondrial electron transport, succinate to ubiquinone"/>
    <property type="evidence" value="ECO:0007669"/>
    <property type="project" value="TreeGrafter"/>
</dbReference>
<sequence>MGCLFGLQTFKLKRENGAFRAHHPSNMLSSALLKQFQTKGFAFKAIPRSSPVARNFSKGTLPLRKQASFPEKFAENVKATEQALAGKDSRDIYQKEYYHWSHLALTGLIPTAFILSPSALNLPIDYALAVAIPAHTYMGCTIIIDDYIHGSVNTIAKAVLIVLVILTAAGLLMLNAHGIGLTESAKQLWRKEDVSKRL</sequence>
<feature type="binding site" description="axial binding residue" evidence="11">
    <location>
        <position position="135"/>
    </location>
    <ligand>
        <name>heme b</name>
        <dbReference type="ChEBI" id="CHEBI:60344"/>
        <note>ligand shared with SDHC</note>
    </ligand>
    <ligandPart>
        <name>Fe</name>
        <dbReference type="ChEBI" id="CHEBI:18248"/>
    </ligandPart>
</feature>
<keyword evidence="11" id="KW-0408">Iron</keyword>
<dbReference type="OrthoDB" id="18577at2759"/>
<gene>
    <name evidence="13" type="ORF">PROFUN_00721</name>
</gene>
<feature type="transmembrane region" description="Helical" evidence="12">
    <location>
        <begin position="126"/>
        <end position="148"/>
    </location>
</feature>
<comment type="subcellular location">
    <subcellularLocation>
        <location evidence="1 12">Mitochondrion inner membrane</location>
        <topology evidence="1 12">Multi-pass membrane protein</topology>
    </subcellularLocation>
</comment>
<evidence type="ECO:0000313" key="14">
    <source>
        <dbReference type="Proteomes" id="UP000241769"/>
    </source>
</evidence>
<name>A0A2P6NUB3_9EUKA</name>
<evidence type="ECO:0000256" key="10">
    <source>
        <dbReference type="PIRSR" id="PIRSR607992-1"/>
    </source>
</evidence>
<evidence type="ECO:0000256" key="8">
    <source>
        <dbReference type="ARBA" id="ARBA00023128"/>
    </source>
</evidence>
<comment type="caution">
    <text evidence="13">The sequence shown here is derived from an EMBL/GenBank/DDBJ whole genome shotgun (WGS) entry which is preliminary data.</text>
</comment>
<feature type="binding site" evidence="10">
    <location>
        <position position="147"/>
    </location>
    <ligand>
        <name>a ubiquinone</name>
        <dbReference type="ChEBI" id="CHEBI:16389"/>
        <note>ligand shared with IP/SDHB</note>
    </ligand>
</feature>
<evidence type="ECO:0000256" key="6">
    <source>
        <dbReference type="ARBA" id="ARBA00022946"/>
    </source>
</evidence>
<dbReference type="InterPro" id="IPR007992">
    <property type="entry name" value="CybS"/>
</dbReference>
<reference evidence="13 14" key="1">
    <citation type="journal article" date="2018" name="Genome Biol. Evol.">
        <title>Multiple Roots of Fruiting Body Formation in Amoebozoa.</title>
        <authorList>
            <person name="Hillmann F."/>
            <person name="Forbes G."/>
            <person name="Novohradska S."/>
            <person name="Ferling I."/>
            <person name="Riege K."/>
            <person name="Groth M."/>
            <person name="Westermann M."/>
            <person name="Marz M."/>
            <person name="Spaller T."/>
            <person name="Winckler T."/>
            <person name="Schaap P."/>
            <person name="Glockner G."/>
        </authorList>
    </citation>
    <scope>NUCLEOTIDE SEQUENCE [LARGE SCALE GENOMIC DNA]</scope>
    <source>
        <strain evidence="13 14">Jena</strain>
    </source>
</reference>
<dbReference type="Pfam" id="PF05328">
    <property type="entry name" value="CybS"/>
    <property type="match status" value="1"/>
</dbReference>
<evidence type="ECO:0000256" key="3">
    <source>
        <dbReference type="ARBA" id="ARBA00022448"/>
    </source>
</evidence>
<dbReference type="GO" id="GO:0006099">
    <property type="term" value="P:tricarboxylic acid cycle"/>
    <property type="evidence" value="ECO:0007669"/>
    <property type="project" value="TreeGrafter"/>
</dbReference>
<evidence type="ECO:0000256" key="7">
    <source>
        <dbReference type="ARBA" id="ARBA00022989"/>
    </source>
</evidence>
<dbReference type="InterPro" id="IPR034804">
    <property type="entry name" value="SQR/QFR_C/D"/>
</dbReference>
<evidence type="ECO:0000256" key="4">
    <source>
        <dbReference type="ARBA" id="ARBA00022692"/>
    </source>
</evidence>
<keyword evidence="9 12" id="KW-0472">Membrane</keyword>
<keyword evidence="8 12" id="KW-0496">Mitochondrion</keyword>
<dbReference type="AlphaFoldDB" id="A0A2P6NUB3"/>
<dbReference type="FunCoup" id="A0A2P6NUB3">
    <property type="interactions" value="83"/>
</dbReference>
<dbReference type="InParanoid" id="A0A2P6NUB3"/>
<dbReference type="Proteomes" id="UP000241769">
    <property type="component" value="Unassembled WGS sequence"/>
</dbReference>
<dbReference type="EMBL" id="MDYQ01000020">
    <property type="protein sequence ID" value="PRP87510.1"/>
    <property type="molecule type" value="Genomic_DNA"/>
</dbReference>
<comment type="similarity">
    <text evidence="2 12">Belongs to the CybS family.</text>
</comment>
<keyword evidence="7 12" id="KW-1133">Transmembrane helix</keyword>